<dbReference type="AlphaFoldDB" id="A0A2S4V1L6"/>
<keyword evidence="3" id="KW-1185">Reference proteome</keyword>
<dbReference type="EMBL" id="PKSL01000126">
    <property type="protein sequence ID" value="POW03422.1"/>
    <property type="molecule type" value="Genomic_DNA"/>
</dbReference>
<feature type="region of interest" description="Disordered" evidence="1">
    <location>
        <begin position="253"/>
        <end position="312"/>
    </location>
</feature>
<feature type="compositionally biased region" description="Polar residues" evidence="1">
    <location>
        <begin position="206"/>
        <end position="220"/>
    </location>
</feature>
<comment type="caution">
    <text evidence="2">The sequence shown here is derived from an EMBL/GenBank/DDBJ whole genome shotgun (WGS) entry which is preliminary data.</text>
</comment>
<gene>
    <name evidence="2" type="ORF">PSTT_11098</name>
</gene>
<feature type="compositionally biased region" description="Basic and acidic residues" evidence="1">
    <location>
        <begin position="276"/>
        <end position="296"/>
    </location>
</feature>
<dbReference type="Proteomes" id="UP000239156">
    <property type="component" value="Unassembled WGS sequence"/>
</dbReference>
<feature type="region of interest" description="Disordered" evidence="1">
    <location>
        <begin position="33"/>
        <end position="58"/>
    </location>
</feature>
<dbReference type="VEuPathDB" id="FungiDB:PSTT_11098"/>
<protein>
    <submittedName>
        <fullName evidence="2">Uncharacterized protein</fullName>
    </submittedName>
</protein>
<evidence type="ECO:0000313" key="2">
    <source>
        <dbReference type="EMBL" id="POW03422.1"/>
    </source>
</evidence>
<dbReference type="VEuPathDB" id="FungiDB:PSHT_12843"/>
<feature type="non-terminal residue" evidence="2">
    <location>
        <position position="861"/>
    </location>
</feature>
<feature type="region of interest" description="Disordered" evidence="1">
    <location>
        <begin position="206"/>
        <end position="225"/>
    </location>
</feature>
<evidence type="ECO:0000313" key="3">
    <source>
        <dbReference type="Proteomes" id="UP000239156"/>
    </source>
</evidence>
<evidence type="ECO:0000256" key="1">
    <source>
        <dbReference type="SAM" id="MobiDB-lite"/>
    </source>
</evidence>
<feature type="compositionally biased region" description="Basic and acidic residues" evidence="1">
    <location>
        <begin position="253"/>
        <end position="264"/>
    </location>
</feature>
<feature type="region of interest" description="Disordered" evidence="1">
    <location>
        <begin position="366"/>
        <end position="390"/>
    </location>
</feature>
<name>A0A2S4V1L6_9BASI</name>
<sequence>MLDKPVNRDIGASHFSGWRLRWHLYESSLRRSSNTRSGHVAQSGEVASPPCSGMSFRPASRLQNLGRSHLFDYDPHTSQGDLYDVLSRGSLLNRRRPSEGEPALQEPADYHWGGRRVRSRDHPGVTDVMANAGKRQRTSQDGYSGSHPQRNFGAYSMHPGNMHDARLQSMGFEAGHDFHQFTTSPSVWTSPTSLSRLPPSYDIEHQASSATQVEQSNPVTPESMFESMSRRVVDTHDDDLNMSQLFERLKSPEFDIEPSDHAEVSPELPVPGMIPGKDETQHEDHSQARKDAHGQDGQDDTDANRQSYSLHSDWSAPVGSRVIYRSAIFEQPRKEHILSSKGPSDQGEIQGDHMLQIPSEVSTKEISFTNLDPVSPPEETDRSPSTANISFPKRSMNDLFLASFTKKFQDRISEVYKIPKPGVNYNDHPIPRIPVKLIRDTGSKLYVVLVKLDPQAPSRSRYEKRPQTQRSQKLYKQFSKVIRWLIFINTTILRKLETTKTMYQDEVNSHQELVDWFFNEAFYPENSVPVLGTITNIAKFKRGEEFGEIQKILIIFGNCPFNSQILLCKLQPATLGRARTLNGFDFVRQVNLLVVNAIQSGIKVVDDVVDKFEKLGNFEVFKLNFLPASMKPMSYRVPHDVGLGIAQKIILDPITRALRPLRSRSPHRENIKSRTLAVQLSKTFFDGQNNLHGLLALNSMTERWRPNVRFQSNQIVGMCHSEFSKHLQLQGKDIEITQEEQKFFEWIHSILMNPGSNKLPLFGNFVLSNQRPADFVYSSSLFFETQMFLMDYFSDSNSYPQTIQLALSLIGFWYKSHKQELFLQLFPRDQRYWQTMIQILTKKFSYNGCHTLKHFSTRRVD</sequence>
<accession>A0A2S4V1L6</accession>
<organism evidence="2 3">
    <name type="scientific">Puccinia striiformis</name>
    <dbReference type="NCBI Taxonomy" id="27350"/>
    <lineage>
        <taxon>Eukaryota</taxon>
        <taxon>Fungi</taxon>
        <taxon>Dikarya</taxon>
        <taxon>Basidiomycota</taxon>
        <taxon>Pucciniomycotina</taxon>
        <taxon>Pucciniomycetes</taxon>
        <taxon>Pucciniales</taxon>
        <taxon>Pucciniaceae</taxon>
        <taxon>Puccinia</taxon>
    </lineage>
</organism>
<reference evidence="2" key="1">
    <citation type="submission" date="2017-12" db="EMBL/GenBank/DDBJ databases">
        <title>Gene loss provides genomic basis for host adaptation in cereal stripe rust fungi.</title>
        <authorList>
            <person name="Xia C."/>
        </authorList>
    </citation>
    <scope>NUCLEOTIDE SEQUENCE [LARGE SCALE GENOMIC DNA]</scope>
    <source>
        <strain evidence="2">93-210</strain>
    </source>
</reference>
<proteinExistence type="predicted"/>